<dbReference type="AlphaFoldDB" id="A0A0U9HHN6"/>
<organism evidence="2">
    <name type="scientific">Tepidanaerobacter syntrophicus</name>
    <dbReference type="NCBI Taxonomy" id="224999"/>
    <lineage>
        <taxon>Bacteria</taxon>
        <taxon>Bacillati</taxon>
        <taxon>Bacillota</taxon>
        <taxon>Clostridia</taxon>
        <taxon>Thermosediminibacterales</taxon>
        <taxon>Tepidanaerobacteraceae</taxon>
        <taxon>Tepidanaerobacter</taxon>
    </lineage>
</organism>
<keyword evidence="1" id="KW-0175">Coiled coil</keyword>
<dbReference type="RefSeq" id="WP_059034254.1">
    <property type="nucleotide sequence ID" value="NZ_BSDN01000004.1"/>
</dbReference>
<gene>
    <name evidence="2" type="ORF">TSYNT_9566</name>
</gene>
<reference evidence="2" key="1">
    <citation type="journal article" date="2016" name="Genome Announc.">
        <title>Draft Genome Sequence of the Syntrophic Lactate-Degrading Bacterium Tepidanaerobacter syntrophicus JLT.</title>
        <authorList>
            <person name="Matsuura N."/>
            <person name="Ohashi A."/>
            <person name="Tourlousse D.M."/>
            <person name="Sekiguchi Y."/>
        </authorList>
    </citation>
    <scope>NUCLEOTIDE SEQUENCE [LARGE SCALE GENOMIC DNA]</scope>
    <source>
        <strain evidence="2">JL</strain>
    </source>
</reference>
<dbReference type="PANTHER" id="PTHR38664:SF1">
    <property type="entry name" value="SLR0058 PROTEIN"/>
    <property type="match status" value="1"/>
</dbReference>
<sequence>MLKEMIYASIGLATITREKAEEVISELVKKGEMTQEEGKDVLGTLMKKAKEENEKLKQKIKEQVDSAVASLDIVTRTEFDEAIKRISELEKELAQIKEEMESQKKNK</sequence>
<name>A0A0U9HHN6_9FIRM</name>
<proteinExistence type="predicted"/>
<protein>
    <submittedName>
        <fullName evidence="2">Polyhydroxyalkanoate synthesis regulator phasin</fullName>
    </submittedName>
</protein>
<accession>A0A0U9HHN6</accession>
<dbReference type="PANTHER" id="PTHR38664">
    <property type="entry name" value="SLR0058 PROTEIN"/>
    <property type="match status" value="1"/>
</dbReference>
<keyword evidence="3" id="KW-1185">Reference proteome</keyword>
<evidence type="ECO:0000313" key="2">
    <source>
        <dbReference type="EMBL" id="GAQ26302.1"/>
    </source>
</evidence>
<dbReference type="InterPro" id="IPR008769">
    <property type="entry name" value="PhaF_PhaI"/>
</dbReference>
<evidence type="ECO:0000256" key="1">
    <source>
        <dbReference type="SAM" id="Coils"/>
    </source>
</evidence>
<dbReference type="Proteomes" id="UP000062160">
    <property type="component" value="Unassembled WGS sequence"/>
</dbReference>
<evidence type="ECO:0000313" key="3">
    <source>
        <dbReference type="Proteomes" id="UP000062160"/>
    </source>
</evidence>
<feature type="coiled-coil region" evidence="1">
    <location>
        <begin position="17"/>
        <end position="106"/>
    </location>
</feature>
<dbReference type="OrthoDB" id="1727206at2"/>
<dbReference type="STRING" id="224999.GCA_001485475_02346"/>
<dbReference type="EMBL" id="DF977003">
    <property type="protein sequence ID" value="GAQ26302.1"/>
    <property type="molecule type" value="Genomic_DNA"/>
</dbReference>